<evidence type="ECO:0000259" key="2">
    <source>
        <dbReference type="Pfam" id="PF10544"/>
    </source>
</evidence>
<sequence length="122" mass="14265">MLAHLAFWMTLAAAKFEAIFIKVFSMTEKRSQIYAFHIMDDWESGYLFKCPSKPHIWYKGVPVIHHKRVEHLVHLALMAGGFERVQGMCIDFHQEIFRLLSVDAWETIIKPMIEEVDAKVES</sequence>
<dbReference type="Pfam" id="PF10544">
    <property type="entry name" value="T5orf172"/>
    <property type="match status" value="1"/>
</dbReference>
<name>A0A0W0F5G7_MONRR</name>
<accession>A0A0W0F5G7</accession>
<feature type="signal peptide" evidence="1">
    <location>
        <begin position="1"/>
        <end position="18"/>
    </location>
</feature>
<organism evidence="3 4">
    <name type="scientific">Moniliophthora roreri</name>
    <name type="common">Frosty pod rot fungus</name>
    <name type="synonym">Monilia roreri</name>
    <dbReference type="NCBI Taxonomy" id="221103"/>
    <lineage>
        <taxon>Eukaryota</taxon>
        <taxon>Fungi</taxon>
        <taxon>Dikarya</taxon>
        <taxon>Basidiomycota</taxon>
        <taxon>Agaricomycotina</taxon>
        <taxon>Agaricomycetes</taxon>
        <taxon>Agaricomycetidae</taxon>
        <taxon>Agaricales</taxon>
        <taxon>Marasmiineae</taxon>
        <taxon>Marasmiaceae</taxon>
        <taxon>Moniliophthora</taxon>
    </lineage>
</organism>
<dbReference type="Proteomes" id="UP000054988">
    <property type="component" value="Unassembled WGS sequence"/>
</dbReference>
<feature type="domain" description="Bacteriophage T5 Orf172 DNA-binding" evidence="2">
    <location>
        <begin position="49"/>
        <end position="110"/>
    </location>
</feature>
<dbReference type="AlphaFoldDB" id="A0A0W0F5G7"/>
<feature type="chain" id="PRO_5006901480" description="Bacteriophage T5 Orf172 DNA-binding domain-containing protein" evidence="1">
    <location>
        <begin position="19"/>
        <end position="122"/>
    </location>
</feature>
<keyword evidence="1" id="KW-0732">Signal</keyword>
<comment type="caution">
    <text evidence="3">The sequence shown here is derived from an EMBL/GenBank/DDBJ whole genome shotgun (WGS) entry which is preliminary data.</text>
</comment>
<proteinExistence type="predicted"/>
<dbReference type="InterPro" id="IPR018306">
    <property type="entry name" value="Phage_T5_Orf172_DNA-bd"/>
</dbReference>
<evidence type="ECO:0000256" key="1">
    <source>
        <dbReference type="SAM" id="SignalP"/>
    </source>
</evidence>
<dbReference type="EMBL" id="LATX01002306">
    <property type="protein sequence ID" value="KTB31583.1"/>
    <property type="molecule type" value="Genomic_DNA"/>
</dbReference>
<gene>
    <name evidence="3" type="ORF">WG66_15842</name>
</gene>
<evidence type="ECO:0000313" key="4">
    <source>
        <dbReference type="Proteomes" id="UP000054988"/>
    </source>
</evidence>
<evidence type="ECO:0000313" key="3">
    <source>
        <dbReference type="EMBL" id="KTB31583.1"/>
    </source>
</evidence>
<reference evidence="3 4" key="1">
    <citation type="submission" date="2015-12" db="EMBL/GenBank/DDBJ databases">
        <title>Draft genome sequence of Moniliophthora roreri, the causal agent of frosty pod rot of cacao.</title>
        <authorList>
            <person name="Aime M.C."/>
            <person name="Diaz-Valderrama J.R."/>
            <person name="Kijpornyongpan T."/>
            <person name="Phillips-Mora W."/>
        </authorList>
    </citation>
    <scope>NUCLEOTIDE SEQUENCE [LARGE SCALE GENOMIC DNA]</scope>
    <source>
        <strain evidence="3 4">MCA 2952</strain>
    </source>
</reference>
<protein>
    <recommendedName>
        <fullName evidence="2">Bacteriophage T5 Orf172 DNA-binding domain-containing protein</fullName>
    </recommendedName>
</protein>